<dbReference type="EMBL" id="CYSF01000007">
    <property type="protein sequence ID" value="CUH84380.1"/>
    <property type="molecule type" value="Genomic_DNA"/>
</dbReference>
<organism evidence="2 3">
    <name type="scientific">Thalassovita mediterranea</name>
    <dbReference type="NCBI Taxonomy" id="340021"/>
    <lineage>
        <taxon>Bacteria</taxon>
        <taxon>Pseudomonadati</taxon>
        <taxon>Pseudomonadota</taxon>
        <taxon>Alphaproteobacteria</taxon>
        <taxon>Rhodobacterales</taxon>
        <taxon>Roseobacteraceae</taxon>
        <taxon>Thalassovita</taxon>
    </lineage>
</organism>
<accession>A0A0P1GP93</accession>
<sequence>MRRFRLQSILTALVLWLAAALPSASHAEAPPLKAYFFGNSLVHHLDGLPLASTPYWLNLIAQTRGTRLQADGSWGFLLNHAAQLPPEPNWQISGVRGVWERRKGSLGQSDISAVVLTPANFLQFQSPTAIIPGDNPDRLSAVAASLKVLDWANSDPGDTEMRFFLYQGWADMAGVVDQFPPSRTEFNAYLAAQSGAYDQWYRDYADALKQARPNMSLEVLPIATTLTKILKRPELAALRPTDLFTDDAPHGTATIYFLAALISYGPMFGDELPTQMSLPEVIHPLVRQNYPTIVQMIQTARTGALRPPQTIQRDLARDTAPPAIPALGIGLNGISDWSTQMPFIDQMKSARPWIGHKTGQWGGMDAATMRANGDLNAEGWPRRMPNGVERLETFVLTDLPADADMAAGRYRLTYNGNGRIQLLGRAQDVTARPGEMWFSFTPGDGLVAISIAAIDETDPIRNIRVIHERHLPFWTMGEQFNPDWLAQIEDMRVLRFMDWMATNDSPITTWDERPRIDDYSYSWRGVPVEVMVDLANRVGADPWFNMPHRADDTYVRRFAEMVAADLAPELKAYVEYSNEVWNFLFSQAQYASDQAIARWGQKVRDSDAWMQWAGLRAAEVATIWTDVFGDQTQTRLVRVIATHTGWHGLEQALLNAPLYTAEDRTHRAPAAHFDAYAITGYFGHSLGRAPQAAQVKDWLRLGQSEALKRSYKLLKNGEVQQLIRDTFPYHARVAAAHDMALLMYEGGTHITTEEGWQNDDQLNDFFITLNYSQEMAALYSEVIEGWQAAGGTLFNAFVDVAAPSKWGSWGGMRHLADNNPRWAVLQQANATLSTEWETRDPIAFRRGRTLAGTEQDEVIEGTPLPEVLVAGPGDDWLISNGGADRLHGGAGTDTAILAGAAQDYQISWSPIKGQPDAGAFLIANGPLGEVRMFAVEQLEFSDAPNQIYRITPRE</sequence>
<name>A0A0P1GP93_9RHOB</name>
<dbReference type="Gene3D" id="2.150.10.10">
    <property type="entry name" value="Serralysin-like metalloprotease, C-terminal"/>
    <property type="match status" value="1"/>
</dbReference>
<dbReference type="AlphaFoldDB" id="A0A0P1GP93"/>
<gene>
    <name evidence="2" type="ORF">TM5383_01589</name>
</gene>
<dbReference type="GO" id="GO:0005509">
    <property type="term" value="F:calcium ion binding"/>
    <property type="evidence" value="ECO:0007669"/>
    <property type="project" value="InterPro"/>
</dbReference>
<reference evidence="2 3" key="1">
    <citation type="submission" date="2015-09" db="EMBL/GenBank/DDBJ databases">
        <authorList>
            <consortium name="Swine Surveillance"/>
        </authorList>
    </citation>
    <scope>NUCLEOTIDE SEQUENCE [LARGE SCALE GENOMIC DNA]</scope>
    <source>
        <strain evidence="2 3">CECT 8383</strain>
    </source>
</reference>
<dbReference type="RefSeq" id="WP_058318499.1">
    <property type="nucleotide sequence ID" value="NZ_CYSF01000007.1"/>
</dbReference>
<dbReference type="Proteomes" id="UP000051681">
    <property type="component" value="Unassembled WGS sequence"/>
</dbReference>
<dbReference type="InterPro" id="IPR018511">
    <property type="entry name" value="Hemolysin-typ_Ca-bd_CS"/>
</dbReference>
<evidence type="ECO:0000256" key="1">
    <source>
        <dbReference type="SAM" id="SignalP"/>
    </source>
</evidence>
<keyword evidence="1" id="KW-0732">Signal</keyword>
<dbReference type="PROSITE" id="PS00330">
    <property type="entry name" value="HEMOLYSIN_CALCIUM"/>
    <property type="match status" value="1"/>
</dbReference>
<feature type="chain" id="PRO_5006063634" description="Type I secretion protein" evidence="1">
    <location>
        <begin position="28"/>
        <end position="954"/>
    </location>
</feature>
<feature type="signal peptide" evidence="1">
    <location>
        <begin position="1"/>
        <end position="27"/>
    </location>
</feature>
<proteinExistence type="predicted"/>
<dbReference type="InterPro" id="IPR011049">
    <property type="entry name" value="Serralysin-like_metalloprot_C"/>
</dbReference>
<evidence type="ECO:0000313" key="3">
    <source>
        <dbReference type="Proteomes" id="UP000051681"/>
    </source>
</evidence>
<evidence type="ECO:0000313" key="2">
    <source>
        <dbReference type="EMBL" id="CUH84380.1"/>
    </source>
</evidence>
<dbReference type="Pfam" id="PF00353">
    <property type="entry name" value="HemolysinCabind"/>
    <property type="match status" value="1"/>
</dbReference>
<evidence type="ECO:0008006" key="4">
    <source>
        <dbReference type="Google" id="ProtNLM"/>
    </source>
</evidence>
<dbReference type="InterPro" id="IPR001343">
    <property type="entry name" value="Hemolysn_Ca-bd"/>
</dbReference>
<dbReference type="SUPFAM" id="SSF51120">
    <property type="entry name" value="beta-Roll"/>
    <property type="match status" value="1"/>
</dbReference>
<protein>
    <recommendedName>
        <fullName evidence="4">Type I secretion protein</fullName>
    </recommendedName>
</protein>
<dbReference type="STRING" id="340021.TM5383_01589"/>
<keyword evidence="3" id="KW-1185">Reference proteome</keyword>
<dbReference type="OrthoDB" id="7783360at2"/>